<evidence type="ECO:0000256" key="1">
    <source>
        <dbReference type="SAM" id="Phobius"/>
    </source>
</evidence>
<evidence type="ECO:0000313" key="3">
    <source>
        <dbReference type="Proteomes" id="UP000051324"/>
    </source>
</evidence>
<dbReference type="PATRIC" id="fig|1423724.4.peg.1796"/>
<sequence length="142" mass="16803">MLSCLVCLVLTFIFNDWSLFPQKFYHFQWYHLYLGGTLLCLPFFRLRHPQLFSADDDFVSYRQKALDHYHQDKASHYRGGRWTTSNVHTDPFEYTSNYTQSYDSSIGVSYSFAKSLFMSAIFLLFAPLFYLGLYLRTHKKSG</sequence>
<keyword evidence="3" id="KW-1185">Reference proteome</keyword>
<dbReference type="eggNOG" id="ENOG5030A34">
    <property type="taxonomic scope" value="Bacteria"/>
</dbReference>
<dbReference type="AlphaFoldDB" id="A0A0R1U8H0"/>
<gene>
    <name evidence="2" type="ORF">FC32_GL001724</name>
</gene>
<accession>A0A0R1U8H0</accession>
<protein>
    <submittedName>
        <fullName evidence="2">Uncharacterized protein</fullName>
    </submittedName>
</protein>
<organism evidence="2 3">
    <name type="scientific">Ligilactobacillus apodemi DSM 16634 = JCM 16172</name>
    <dbReference type="NCBI Taxonomy" id="1423724"/>
    <lineage>
        <taxon>Bacteria</taxon>
        <taxon>Bacillati</taxon>
        <taxon>Bacillota</taxon>
        <taxon>Bacilli</taxon>
        <taxon>Lactobacillales</taxon>
        <taxon>Lactobacillaceae</taxon>
        <taxon>Ligilactobacillus</taxon>
    </lineage>
</organism>
<keyword evidence="1" id="KW-1133">Transmembrane helix</keyword>
<reference evidence="2 3" key="1">
    <citation type="journal article" date="2015" name="Genome Announc.">
        <title>Expanding the biotechnology potential of lactobacilli through comparative genomics of 213 strains and associated genera.</title>
        <authorList>
            <person name="Sun Z."/>
            <person name="Harris H.M."/>
            <person name="McCann A."/>
            <person name="Guo C."/>
            <person name="Argimon S."/>
            <person name="Zhang W."/>
            <person name="Yang X."/>
            <person name="Jeffery I.B."/>
            <person name="Cooney J.C."/>
            <person name="Kagawa T.F."/>
            <person name="Liu W."/>
            <person name="Song Y."/>
            <person name="Salvetti E."/>
            <person name="Wrobel A."/>
            <person name="Rasinkangas P."/>
            <person name="Parkhill J."/>
            <person name="Rea M.C."/>
            <person name="O'Sullivan O."/>
            <person name="Ritari J."/>
            <person name="Douillard F.P."/>
            <person name="Paul Ross R."/>
            <person name="Yang R."/>
            <person name="Briner A.E."/>
            <person name="Felis G.E."/>
            <person name="de Vos W.M."/>
            <person name="Barrangou R."/>
            <person name="Klaenhammer T.R."/>
            <person name="Caufield P.W."/>
            <person name="Cui Y."/>
            <person name="Zhang H."/>
            <person name="O'Toole P.W."/>
        </authorList>
    </citation>
    <scope>NUCLEOTIDE SEQUENCE [LARGE SCALE GENOMIC DNA]</scope>
    <source>
        <strain evidence="2 3">DSM 16634</strain>
    </source>
</reference>
<comment type="caution">
    <text evidence="2">The sequence shown here is derived from an EMBL/GenBank/DDBJ whole genome shotgun (WGS) entry which is preliminary data.</text>
</comment>
<dbReference type="STRING" id="1423724.FC32_GL001724"/>
<keyword evidence="1" id="KW-0812">Transmembrane</keyword>
<proteinExistence type="predicted"/>
<dbReference type="EMBL" id="AZFT01000004">
    <property type="protein sequence ID" value="KRL87301.1"/>
    <property type="molecule type" value="Genomic_DNA"/>
</dbReference>
<evidence type="ECO:0000313" key="2">
    <source>
        <dbReference type="EMBL" id="KRL87301.1"/>
    </source>
</evidence>
<feature type="transmembrane region" description="Helical" evidence="1">
    <location>
        <begin position="116"/>
        <end position="135"/>
    </location>
</feature>
<name>A0A0R1U8H0_9LACO</name>
<dbReference type="Proteomes" id="UP000051324">
    <property type="component" value="Unassembled WGS sequence"/>
</dbReference>
<keyword evidence="1" id="KW-0472">Membrane</keyword>